<accession>A0A644ZUW7</accession>
<protein>
    <submittedName>
        <fullName evidence="2">Putative sporulation-specific glycosylase YdhD</fullName>
        <ecNumber evidence="2">3.2.-.-</ecNumber>
    </submittedName>
</protein>
<name>A0A644ZUW7_9ZZZZ</name>
<dbReference type="Pfam" id="PF00704">
    <property type="entry name" value="Glyco_hydro_18"/>
    <property type="match status" value="1"/>
</dbReference>
<sequence>MVEYLTIVNDRVLPDGNKEFKKTEFLHNLLNDQEKRKEHIENIIALAKSEHFDGVEIDYERVWKDCETKDSFVPFIKELYTATTANNLKLRVVLEPSTPFNDIELPTGPKYVVMLYNLYGMHSGPGPKADSAFIKKVLGKMAKLPEPKAVAFATGGCLWSSAGEKKFITEKEAKQLLELYKADAQRDTASKVVTFKYREGTTAYEVWYADAATLDYWISLAEESGIRDIAIWRLGSNETLNKIKRLK</sequence>
<dbReference type="SUPFAM" id="SSF51445">
    <property type="entry name" value="(Trans)glycosidases"/>
    <property type="match status" value="1"/>
</dbReference>
<proteinExistence type="predicted"/>
<dbReference type="AlphaFoldDB" id="A0A644ZUW7"/>
<dbReference type="EMBL" id="VSSQ01009349">
    <property type="protein sequence ID" value="MPM41374.1"/>
    <property type="molecule type" value="Genomic_DNA"/>
</dbReference>
<dbReference type="Gene3D" id="3.10.50.10">
    <property type="match status" value="1"/>
</dbReference>
<gene>
    <name evidence="2" type="primary">ydhD_3</name>
    <name evidence="2" type="ORF">SDC9_88029</name>
</gene>
<dbReference type="GO" id="GO:0005975">
    <property type="term" value="P:carbohydrate metabolic process"/>
    <property type="evidence" value="ECO:0007669"/>
    <property type="project" value="InterPro"/>
</dbReference>
<evidence type="ECO:0000313" key="2">
    <source>
        <dbReference type="EMBL" id="MPM41374.1"/>
    </source>
</evidence>
<dbReference type="PANTHER" id="PTHR46066">
    <property type="entry name" value="CHITINASE DOMAIN-CONTAINING PROTEIN 1 FAMILY MEMBER"/>
    <property type="match status" value="1"/>
</dbReference>
<dbReference type="Gene3D" id="3.20.20.80">
    <property type="entry name" value="Glycosidases"/>
    <property type="match status" value="1"/>
</dbReference>
<dbReference type="EC" id="3.2.-.-" evidence="2"/>
<dbReference type="InterPro" id="IPR017853">
    <property type="entry name" value="GH"/>
</dbReference>
<dbReference type="InterPro" id="IPR029070">
    <property type="entry name" value="Chitinase_insertion_sf"/>
</dbReference>
<keyword evidence="2" id="KW-0326">Glycosidase</keyword>
<dbReference type="InterPro" id="IPR001223">
    <property type="entry name" value="Glyco_hydro18_cat"/>
</dbReference>
<reference evidence="2" key="1">
    <citation type="submission" date="2019-08" db="EMBL/GenBank/DDBJ databases">
        <authorList>
            <person name="Kucharzyk K."/>
            <person name="Murdoch R.W."/>
            <person name="Higgins S."/>
            <person name="Loffler F."/>
        </authorList>
    </citation>
    <scope>NUCLEOTIDE SEQUENCE</scope>
</reference>
<dbReference type="PANTHER" id="PTHR46066:SF2">
    <property type="entry name" value="CHITINASE DOMAIN-CONTAINING PROTEIN 1"/>
    <property type="match status" value="1"/>
</dbReference>
<evidence type="ECO:0000259" key="1">
    <source>
        <dbReference type="Pfam" id="PF00704"/>
    </source>
</evidence>
<feature type="domain" description="GH18" evidence="1">
    <location>
        <begin position="25"/>
        <end position="235"/>
    </location>
</feature>
<dbReference type="GO" id="GO:0016798">
    <property type="term" value="F:hydrolase activity, acting on glycosyl bonds"/>
    <property type="evidence" value="ECO:0007669"/>
    <property type="project" value="UniProtKB-KW"/>
</dbReference>
<comment type="caution">
    <text evidence="2">The sequence shown here is derived from an EMBL/GenBank/DDBJ whole genome shotgun (WGS) entry which is preliminary data.</text>
</comment>
<keyword evidence="2" id="KW-0378">Hydrolase</keyword>
<organism evidence="2">
    <name type="scientific">bioreactor metagenome</name>
    <dbReference type="NCBI Taxonomy" id="1076179"/>
    <lineage>
        <taxon>unclassified sequences</taxon>
        <taxon>metagenomes</taxon>
        <taxon>ecological metagenomes</taxon>
    </lineage>
</organism>